<evidence type="ECO:0000256" key="6">
    <source>
        <dbReference type="HAMAP-Rule" id="MF_00074"/>
    </source>
</evidence>
<dbReference type="PANTHER" id="PTHR31760">
    <property type="entry name" value="S-ADENOSYL-L-METHIONINE-DEPENDENT METHYLTRANSFERASES SUPERFAMILY PROTEIN"/>
    <property type="match status" value="1"/>
</dbReference>
<feature type="binding site" evidence="6">
    <location>
        <begin position="135"/>
        <end position="136"/>
    </location>
    <ligand>
        <name>S-adenosyl-L-methionine</name>
        <dbReference type="ChEBI" id="CHEBI:59789"/>
    </ligand>
</feature>
<gene>
    <name evidence="6 7" type="primary">rsmG</name>
    <name evidence="7" type="ORF">FQ377_03600</name>
</gene>
<dbReference type="AlphaFoldDB" id="A0A5D0XWX8"/>
<dbReference type="OrthoDB" id="9808773at2"/>
<protein>
    <recommendedName>
        <fullName evidence="6">Ribosomal RNA small subunit methyltransferase G</fullName>
        <ecNumber evidence="6">2.1.1.-</ecNumber>
    </recommendedName>
    <alternativeName>
        <fullName evidence="6">16S rRNA 7-methylguanosine methyltransferase</fullName>
        <shortName evidence="6">16S rRNA m7G methyltransferase</shortName>
    </alternativeName>
</protein>
<dbReference type="Gene3D" id="3.40.50.150">
    <property type="entry name" value="Vaccinia Virus protein VP39"/>
    <property type="match status" value="1"/>
</dbReference>
<evidence type="ECO:0000256" key="2">
    <source>
        <dbReference type="ARBA" id="ARBA00022552"/>
    </source>
</evidence>
<dbReference type="HAMAP" id="MF_00074">
    <property type="entry name" value="16SrRNA_methyltr_G"/>
    <property type="match status" value="1"/>
</dbReference>
<comment type="subcellular location">
    <subcellularLocation>
        <location evidence="6">Cytoplasm</location>
    </subcellularLocation>
</comment>
<organism evidence="7 8">
    <name type="scientific">Arthrobacter echini</name>
    <dbReference type="NCBI Taxonomy" id="1529066"/>
    <lineage>
        <taxon>Bacteria</taxon>
        <taxon>Bacillati</taxon>
        <taxon>Actinomycetota</taxon>
        <taxon>Actinomycetes</taxon>
        <taxon>Micrococcales</taxon>
        <taxon>Micrococcaceae</taxon>
        <taxon>Arthrobacter</taxon>
    </lineage>
</organism>
<comment type="caution">
    <text evidence="7">The sequence shown here is derived from an EMBL/GenBank/DDBJ whole genome shotgun (WGS) entry which is preliminary data.</text>
</comment>
<evidence type="ECO:0000256" key="5">
    <source>
        <dbReference type="ARBA" id="ARBA00022691"/>
    </source>
</evidence>
<evidence type="ECO:0000256" key="1">
    <source>
        <dbReference type="ARBA" id="ARBA00022490"/>
    </source>
</evidence>
<keyword evidence="5 6" id="KW-0949">S-adenosyl-L-methionine</keyword>
<evidence type="ECO:0000256" key="4">
    <source>
        <dbReference type="ARBA" id="ARBA00022679"/>
    </source>
</evidence>
<feature type="binding site" evidence="6">
    <location>
        <position position="150"/>
    </location>
    <ligand>
        <name>S-adenosyl-L-methionine</name>
        <dbReference type="ChEBI" id="CHEBI:59789"/>
    </ligand>
</feature>
<evidence type="ECO:0000313" key="7">
    <source>
        <dbReference type="EMBL" id="TYD00532.1"/>
    </source>
</evidence>
<dbReference type="RefSeq" id="WP_148599833.1">
    <property type="nucleotide sequence ID" value="NZ_VSLD01000001.1"/>
</dbReference>
<dbReference type="Pfam" id="PF02527">
    <property type="entry name" value="GidB"/>
    <property type="match status" value="1"/>
</dbReference>
<dbReference type="InterPro" id="IPR003682">
    <property type="entry name" value="rRNA_ssu_MeTfrase_G"/>
</dbReference>
<dbReference type="InterPro" id="IPR029063">
    <property type="entry name" value="SAM-dependent_MTases_sf"/>
</dbReference>
<dbReference type="PANTHER" id="PTHR31760:SF0">
    <property type="entry name" value="S-ADENOSYL-L-METHIONINE-DEPENDENT METHYLTRANSFERASES SUPERFAMILY PROTEIN"/>
    <property type="match status" value="1"/>
</dbReference>
<keyword evidence="8" id="KW-1185">Reference proteome</keyword>
<evidence type="ECO:0000256" key="3">
    <source>
        <dbReference type="ARBA" id="ARBA00022603"/>
    </source>
</evidence>
<name>A0A5D0XWX8_9MICC</name>
<keyword evidence="4 6" id="KW-0808">Transferase</keyword>
<reference evidence="7 8" key="1">
    <citation type="submission" date="2019-08" db="EMBL/GenBank/DDBJ databases">
        <title>Genone of Arthrobacter echini P9.</title>
        <authorList>
            <person name="Bowman J.P."/>
        </authorList>
    </citation>
    <scope>NUCLEOTIDE SEQUENCE [LARGE SCALE GENOMIC DNA]</scope>
    <source>
        <strain evidence="7 8">P9</strain>
    </source>
</reference>
<dbReference type="GO" id="GO:0070043">
    <property type="term" value="F:rRNA (guanine-N7-)-methyltransferase activity"/>
    <property type="evidence" value="ECO:0007669"/>
    <property type="project" value="UniProtKB-UniRule"/>
</dbReference>
<dbReference type="NCBIfam" id="TIGR00138">
    <property type="entry name" value="rsmG_gidB"/>
    <property type="match status" value="1"/>
</dbReference>
<comment type="function">
    <text evidence="6">Specifically methylates the N7 position of a guanine in 16S rRNA.</text>
</comment>
<keyword evidence="2 6" id="KW-0698">rRNA processing</keyword>
<dbReference type="Proteomes" id="UP000323410">
    <property type="component" value="Unassembled WGS sequence"/>
</dbReference>
<comment type="similarity">
    <text evidence="6">Belongs to the methyltransferase superfamily. RNA methyltransferase RsmG family.</text>
</comment>
<accession>A0A5D0XWX8</accession>
<dbReference type="GO" id="GO:0005829">
    <property type="term" value="C:cytosol"/>
    <property type="evidence" value="ECO:0007669"/>
    <property type="project" value="TreeGrafter"/>
</dbReference>
<comment type="caution">
    <text evidence="6">Lacks conserved residue(s) required for the propagation of feature annotation.</text>
</comment>
<proteinExistence type="inferred from homology"/>
<dbReference type="EC" id="2.1.1.-" evidence="6"/>
<evidence type="ECO:0000313" key="8">
    <source>
        <dbReference type="Proteomes" id="UP000323410"/>
    </source>
</evidence>
<feature type="binding site" evidence="6">
    <location>
        <position position="89"/>
    </location>
    <ligand>
        <name>S-adenosyl-L-methionine</name>
        <dbReference type="ChEBI" id="CHEBI:59789"/>
    </ligand>
</feature>
<dbReference type="SUPFAM" id="SSF53335">
    <property type="entry name" value="S-adenosyl-L-methionine-dependent methyltransferases"/>
    <property type="match status" value="1"/>
</dbReference>
<keyword evidence="1 6" id="KW-0963">Cytoplasm</keyword>
<keyword evidence="3 6" id="KW-0489">Methyltransferase</keyword>
<feature type="binding site" evidence="6">
    <location>
        <position position="84"/>
    </location>
    <ligand>
        <name>S-adenosyl-L-methionine</name>
        <dbReference type="ChEBI" id="CHEBI:59789"/>
    </ligand>
</feature>
<sequence>MTEDLPEPVHADPEPTTEERAAASAIFGDRVDLARRFVHHLATSGMERGLLGPREVPRLWGRHILNCAVVAELMDRDSTVVDVGSGAGLPGVVIAIARPDLRLQLVEPLERRTLWLHEVVEDLELDNVEVLRGRAEQMIGTIVADYSTARAVSALSTLAGWTMPLTRVGGEVLAIKGRSAGEEIAKARKTIRTLGGGQVDIVSTGVDRLSTPTTVVRIPVVSR</sequence>
<dbReference type="EMBL" id="VSLD01000001">
    <property type="protein sequence ID" value="TYD00532.1"/>
    <property type="molecule type" value="Genomic_DNA"/>
</dbReference>